<reference evidence="5 6" key="1">
    <citation type="submission" date="2016-08" db="EMBL/GenBank/DDBJ databases">
        <title>A Parts List for Fungal Cellulosomes Revealed by Comparative Genomics.</title>
        <authorList>
            <consortium name="DOE Joint Genome Institute"/>
            <person name="Haitjema C.H."/>
            <person name="Gilmore S.P."/>
            <person name="Henske J.K."/>
            <person name="Solomon K.V."/>
            <person name="De Groot R."/>
            <person name="Kuo A."/>
            <person name="Mondo S.J."/>
            <person name="Salamov A.A."/>
            <person name="Labutti K."/>
            <person name="Zhao Z."/>
            <person name="Chiniquy J."/>
            <person name="Barry K."/>
            <person name="Brewer H.M."/>
            <person name="Purvine S.O."/>
            <person name="Wright A.T."/>
            <person name="Boxma B."/>
            <person name="Van Alen T."/>
            <person name="Hackstein J.H."/>
            <person name="Baker S.E."/>
            <person name="Grigoriev I.V."/>
            <person name="O'Malley M.A."/>
        </authorList>
    </citation>
    <scope>NUCLEOTIDE SEQUENCE [LARGE SCALE GENOMIC DNA]</scope>
    <source>
        <strain evidence="5 6">G1</strain>
    </source>
</reference>
<name>A0A1Y2DXC1_9FUNG</name>
<dbReference type="GO" id="GO:0005634">
    <property type="term" value="C:nucleus"/>
    <property type="evidence" value="ECO:0007669"/>
    <property type="project" value="TreeGrafter"/>
</dbReference>
<evidence type="ECO:0000313" key="5">
    <source>
        <dbReference type="EMBL" id="ORY63766.1"/>
    </source>
</evidence>
<dbReference type="GO" id="GO:0097352">
    <property type="term" value="P:autophagosome maturation"/>
    <property type="evidence" value="ECO:0007669"/>
    <property type="project" value="TreeGrafter"/>
</dbReference>
<evidence type="ECO:0000256" key="3">
    <source>
        <dbReference type="ARBA" id="ARBA00022840"/>
    </source>
</evidence>
<sequence length="143" mass="16014">MLKHSESIFDSFNIVLPKSILEISPIVNEISEQISSFVNFNETNKPKQFKQKGILITGKPGTGKTYITKKIAECSELPFLYISCPDLFKSISGESEANLYSIFKRLSLVGPSILILDEIEIIAPNNIVANPSCNIYNFRLLNK</sequence>
<dbReference type="InterPro" id="IPR027417">
    <property type="entry name" value="P-loop_NTPase"/>
</dbReference>
<organism evidence="5 6">
    <name type="scientific">Neocallimastix californiae</name>
    <dbReference type="NCBI Taxonomy" id="1754190"/>
    <lineage>
        <taxon>Eukaryota</taxon>
        <taxon>Fungi</taxon>
        <taxon>Fungi incertae sedis</taxon>
        <taxon>Chytridiomycota</taxon>
        <taxon>Chytridiomycota incertae sedis</taxon>
        <taxon>Neocallimastigomycetes</taxon>
        <taxon>Neocallimastigales</taxon>
        <taxon>Neocallimastigaceae</taxon>
        <taxon>Neocallimastix</taxon>
    </lineage>
</organism>
<evidence type="ECO:0000256" key="2">
    <source>
        <dbReference type="ARBA" id="ARBA00022741"/>
    </source>
</evidence>
<keyword evidence="5" id="KW-0378">Hydrolase</keyword>
<dbReference type="GO" id="GO:0030970">
    <property type="term" value="P:retrograde protein transport, ER to cytosol"/>
    <property type="evidence" value="ECO:0007669"/>
    <property type="project" value="TreeGrafter"/>
</dbReference>
<accession>A0A1Y2DXC1</accession>
<dbReference type="GO" id="GO:0005524">
    <property type="term" value="F:ATP binding"/>
    <property type="evidence" value="ECO:0007669"/>
    <property type="project" value="UniProtKB-KW"/>
</dbReference>
<keyword evidence="2" id="KW-0547">Nucleotide-binding</keyword>
<dbReference type="OrthoDB" id="27435at2759"/>
<dbReference type="InterPro" id="IPR050168">
    <property type="entry name" value="AAA_ATPase_domain"/>
</dbReference>
<dbReference type="Pfam" id="PF00004">
    <property type="entry name" value="AAA"/>
    <property type="match status" value="1"/>
</dbReference>
<proteinExistence type="inferred from homology"/>
<dbReference type="AlphaFoldDB" id="A0A1Y2DXC1"/>
<protein>
    <submittedName>
        <fullName evidence="5">p-loop containing nucleoside triphosphate hydrolase protein</fullName>
    </submittedName>
</protein>
<dbReference type="STRING" id="1754190.A0A1Y2DXC1"/>
<dbReference type="EMBL" id="MCOG01000055">
    <property type="protein sequence ID" value="ORY63766.1"/>
    <property type="molecule type" value="Genomic_DNA"/>
</dbReference>
<dbReference type="SUPFAM" id="SSF52540">
    <property type="entry name" value="P-loop containing nucleoside triphosphate hydrolases"/>
    <property type="match status" value="1"/>
</dbReference>
<dbReference type="GO" id="GO:0034098">
    <property type="term" value="C:VCP-NPL4-UFD1 AAA ATPase complex"/>
    <property type="evidence" value="ECO:0007669"/>
    <property type="project" value="TreeGrafter"/>
</dbReference>
<gene>
    <name evidence="5" type="ORF">LY90DRAFT_232118</name>
</gene>
<dbReference type="PANTHER" id="PTHR23077:SF171">
    <property type="entry name" value="NUCLEAR VALOSIN-CONTAINING PROTEIN-LIKE"/>
    <property type="match status" value="1"/>
</dbReference>
<dbReference type="Proteomes" id="UP000193920">
    <property type="component" value="Unassembled WGS sequence"/>
</dbReference>
<dbReference type="InterPro" id="IPR003959">
    <property type="entry name" value="ATPase_AAA_core"/>
</dbReference>
<feature type="domain" description="ATPase AAA-type core" evidence="4">
    <location>
        <begin position="54"/>
        <end position="126"/>
    </location>
</feature>
<comment type="caution">
    <text evidence="5">The sequence shown here is derived from an EMBL/GenBank/DDBJ whole genome shotgun (WGS) entry which is preliminary data.</text>
</comment>
<evidence type="ECO:0000313" key="6">
    <source>
        <dbReference type="Proteomes" id="UP000193920"/>
    </source>
</evidence>
<comment type="similarity">
    <text evidence="1">Belongs to the AAA ATPase family.</text>
</comment>
<dbReference type="GO" id="GO:0051228">
    <property type="term" value="P:mitotic spindle disassembly"/>
    <property type="evidence" value="ECO:0007669"/>
    <property type="project" value="TreeGrafter"/>
</dbReference>
<evidence type="ECO:0000259" key="4">
    <source>
        <dbReference type="Pfam" id="PF00004"/>
    </source>
</evidence>
<dbReference type="GO" id="GO:0031593">
    <property type="term" value="F:polyubiquitin modification-dependent protein binding"/>
    <property type="evidence" value="ECO:0007669"/>
    <property type="project" value="TreeGrafter"/>
</dbReference>
<dbReference type="PANTHER" id="PTHR23077">
    <property type="entry name" value="AAA-FAMILY ATPASE"/>
    <property type="match status" value="1"/>
</dbReference>
<keyword evidence="3" id="KW-0067">ATP-binding</keyword>
<dbReference type="GO" id="GO:0016887">
    <property type="term" value="F:ATP hydrolysis activity"/>
    <property type="evidence" value="ECO:0007669"/>
    <property type="project" value="InterPro"/>
</dbReference>
<dbReference type="Gene3D" id="3.40.50.300">
    <property type="entry name" value="P-loop containing nucleotide triphosphate hydrolases"/>
    <property type="match status" value="1"/>
</dbReference>
<dbReference type="GO" id="GO:0005829">
    <property type="term" value="C:cytosol"/>
    <property type="evidence" value="ECO:0007669"/>
    <property type="project" value="TreeGrafter"/>
</dbReference>
<keyword evidence="6" id="KW-1185">Reference proteome</keyword>
<evidence type="ECO:0000256" key="1">
    <source>
        <dbReference type="ARBA" id="ARBA00006914"/>
    </source>
</evidence>